<dbReference type="Proteomes" id="UP001519288">
    <property type="component" value="Unassembled WGS sequence"/>
</dbReference>
<dbReference type="EMBL" id="JAGGLD010000001">
    <property type="protein sequence ID" value="MBP1999513.1"/>
    <property type="molecule type" value="Genomic_DNA"/>
</dbReference>
<feature type="region of interest" description="Disordered" evidence="1">
    <location>
        <begin position="49"/>
        <end position="90"/>
    </location>
</feature>
<feature type="compositionally biased region" description="Low complexity" evidence="1">
    <location>
        <begin position="58"/>
        <end position="78"/>
    </location>
</feature>
<accession>A0ABS4JCT9</accession>
<gene>
    <name evidence="2" type="ORF">J2Z69_000532</name>
</gene>
<dbReference type="RefSeq" id="WP_209858889.1">
    <property type="nucleotide sequence ID" value="NZ_JAGGLD010000001.1"/>
</dbReference>
<name>A0ABS4JCT9_9BACL</name>
<proteinExistence type="predicted"/>
<evidence type="ECO:0000256" key="1">
    <source>
        <dbReference type="SAM" id="MobiDB-lite"/>
    </source>
</evidence>
<feature type="compositionally biased region" description="Basic and acidic residues" evidence="1">
    <location>
        <begin position="80"/>
        <end position="90"/>
    </location>
</feature>
<sequence>MSSSSFIGGVLLGAAAVMYASKKKSSMLSGAGGGIGSAANWMGLAKQKTEGSFNGTDSYSSGSQTSQVSPSPSSQNSSAHTKESNLKSIKDIIRGNPELHKEVEQILKDTNTVIPGL</sequence>
<organism evidence="2 3">
    <name type="scientific">Paenibacillus shirakamiensis</name>
    <dbReference type="NCBI Taxonomy" id="1265935"/>
    <lineage>
        <taxon>Bacteria</taxon>
        <taxon>Bacillati</taxon>
        <taxon>Bacillota</taxon>
        <taxon>Bacilli</taxon>
        <taxon>Bacillales</taxon>
        <taxon>Paenibacillaceae</taxon>
        <taxon>Paenibacillus</taxon>
    </lineage>
</organism>
<reference evidence="2 3" key="1">
    <citation type="submission" date="2021-03" db="EMBL/GenBank/DDBJ databases">
        <title>Genomic Encyclopedia of Type Strains, Phase IV (KMG-IV): sequencing the most valuable type-strain genomes for metagenomic binning, comparative biology and taxonomic classification.</title>
        <authorList>
            <person name="Goeker M."/>
        </authorList>
    </citation>
    <scope>NUCLEOTIDE SEQUENCE [LARGE SCALE GENOMIC DNA]</scope>
    <source>
        <strain evidence="2 3">DSM 26806</strain>
    </source>
</reference>
<keyword evidence="3" id="KW-1185">Reference proteome</keyword>
<evidence type="ECO:0000313" key="3">
    <source>
        <dbReference type="Proteomes" id="UP001519288"/>
    </source>
</evidence>
<protein>
    <submittedName>
        <fullName evidence="2">Type IV secretory pathway TrbL component</fullName>
    </submittedName>
</protein>
<evidence type="ECO:0000313" key="2">
    <source>
        <dbReference type="EMBL" id="MBP1999513.1"/>
    </source>
</evidence>
<comment type="caution">
    <text evidence="2">The sequence shown here is derived from an EMBL/GenBank/DDBJ whole genome shotgun (WGS) entry which is preliminary data.</text>
</comment>